<reference evidence="3" key="1">
    <citation type="submission" date="2015-08" db="EMBL/GenBank/DDBJ databases">
        <authorList>
            <person name="Varghese N."/>
        </authorList>
    </citation>
    <scope>NUCLEOTIDE SEQUENCE [LARGE SCALE GENOMIC DNA]</scope>
    <source>
        <strain evidence="3">JCM 18476</strain>
    </source>
</reference>
<dbReference type="OrthoDB" id="6401886at2"/>
<organism evidence="2 3">
    <name type="scientific">Marinomonas fungiae</name>
    <dbReference type="NCBI Taxonomy" id="1137284"/>
    <lineage>
        <taxon>Bacteria</taxon>
        <taxon>Pseudomonadati</taxon>
        <taxon>Pseudomonadota</taxon>
        <taxon>Gammaproteobacteria</taxon>
        <taxon>Oceanospirillales</taxon>
        <taxon>Oceanospirillaceae</taxon>
        <taxon>Marinomonas</taxon>
    </lineage>
</organism>
<proteinExistence type="predicted"/>
<dbReference type="RefSeq" id="WP_055462271.1">
    <property type="nucleotide sequence ID" value="NZ_CYHG01000003.1"/>
</dbReference>
<sequence length="152" mass="16776">MQIGYAIATVAVTPTQKSDNNRPSHTTANGKIQPNQSFIRELATSFDPKNMSHKESMALANDLMKAGEADLSSAFLPPPLLKANSNGSFTDMTGTPEGEAIMNKTFNMFESLSARIDSNKNNRVPTKTLEDAYSFLEKIQIARKTQRINEYT</sequence>
<dbReference type="EMBL" id="CYHG01000003">
    <property type="protein sequence ID" value="CUB03308.1"/>
    <property type="molecule type" value="Genomic_DNA"/>
</dbReference>
<protein>
    <submittedName>
        <fullName evidence="2">Uncharacterized protein</fullName>
    </submittedName>
</protein>
<evidence type="ECO:0000256" key="1">
    <source>
        <dbReference type="SAM" id="MobiDB-lite"/>
    </source>
</evidence>
<accession>A0A0K6IJN0</accession>
<feature type="region of interest" description="Disordered" evidence="1">
    <location>
        <begin position="14"/>
        <end position="35"/>
    </location>
</feature>
<name>A0A0K6IJN0_9GAMM</name>
<keyword evidence="3" id="KW-1185">Reference proteome</keyword>
<evidence type="ECO:0000313" key="3">
    <source>
        <dbReference type="Proteomes" id="UP000182769"/>
    </source>
</evidence>
<evidence type="ECO:0000313" key="2">
    <source>
        <dbReference type="EMBL" id="CUB03308.1"/>
    </source>
</evidence>
<gene>
    <name evidence="2" type="ORF">Ga0061065_103158</name>
</gene>
<dbReference type="Proteomes" id="UP000182769">
    <property type="component" value="Unassembled WGS sequence"/>
</dbReference>
<dbReference type="AlphaFoldDB" id="A0A0K6IJN0"/>